<feature type="non-terminal residue" evidence="1">
    <location>
        <position position="1"/>
    </location>
</feature>
<name>A0A9D3ZLT0_9ROSI</name>
<evidence type="ECO:0000313" key="2">
    <source>
        <dbReference type="Proteomes" id="UP000828251"/>
    </source>
</evidence>
<organism evidence="1 2">
    <name type="scientific">Gossypium stocksii</name>
    <dbReference type="NCBI Taxonomy" id="47602"/>
    <lineage>
        <taxon>Eukaryota</taxon>
        <taxon>Viridiplantae</taxon>
        <taxon>Streptophyta</taxon>
        <taxon>Embryophyta</taxon>
        <taxon>Tracheophyta</taxon>
        <taxon>Spermatophyta</taxon>
        <taxon>Magnoliopsida</taxon>
        <taxon>eudicotyledons</taxon>
        <taxon>Gunneridae</taxon>
        <taxon>Pentapetalae</taxon>
        <taxon>rosids</taxon>
        <taxon>malvids</taxon>
        <taxon>Malvales</taxon>
        <taxon>Malvaceae</taxon>
        <taxon>Malvoideae</taxon>
        <taxon>Gossypium</taxon>
    </lineage>
</organism>
<dbReference type="Proteomes" id="UP000828251">
    <property type="component" value="Unassembled WGS sequence"/>
</dbReference>
<gene>
    <name evidence="1" type="ORF">J1N35_037543</name>
</gene>
<protein>
    <submittedName>
        <fullName evidence="1">Uncharacterized protein</fullName>
    </submittedName>
</protein>
<keyword evidence="2" id="KW-1185">Reference proteome</keyword>
<accession>A0A9D3ZLT0</accession>
<proteinExistence type="predicted"/>
<comment type="caution">
    <text evidence="1">The sequence shown here is derived from an EMBL/GenBank/DDBJ whole genome shotgun (WGS) entry which is preliminary data.</text>
</comment>
<dbReference type="EMBL" id="JAIQCV010000011">
    <property type="protein sequence ID" value="KAH1046759.1"/>
    <property type="molecule type" value="Genomic_DNA"/>
</dbReference>
<dbReference type="AlphaFoldDB" id="A0A9D3ZLT0"/>
<evidence type="ECO:0000313" key="1">
    <source>
        <dbReference type="EMBL" id="KAH1046759.1"/>
    </source>
</evidence>
<reference evidence="1 2" key="1">
    <citation type="journal article" date="2021" name="Plant Biotechnol. J.">
        <title>Multi-omics assisted identification of the key and species-specific regulatory components of drought-tolerant mechanisms in Gossypium stocksii.</title>
        <authorList>
            <person name="Yu D."/>
            <person name="Ke L."/>
            <person name="Zhang D."/>
            <person name="Wu Y."/>
            <person name="Sun Y."/>
            <person name="Mei J."/>
            <person name="Sun J."/>
            <person name="Sun Y."/>
        </authorList>
    </citation>
    <scope>NUCLEOTIDE SEQUENCE [LARGE SCALE GENOMIC DNA]</scope>
    <source>
        <strain evidence="2">cv. E1</strain>
        <tissue evidence="1">Leaf</tissue>
    </source>
</reference>
<sequence>EAKCEASVAQEKDLEEKVHHLEALERYHLADKVKIQKESNAAVEKFITDTNNGIKA</sequence>